<feature type="transmembrane region" description="Helical" evidence="7">
    <location>
        <begin position="408"/>
        <end position="429"/>
    </location>
</feature>
<feature type="transmembrane region" description="Helical" evidence="7">
    <location>
        <begin position="111"/>
        <end position="133"/>
    </location>
</feature>
<feature type="transmembrane region" description="Helical" evidence="7">
    <location>
        <begin position="251"/>
        <end position="269"/>
    </location>
</feature>
<proteinExistence type="inferred from homology"/>
<evidence type="ECO:0000256" key="7">
    <source>
        <dbReference type="SAM" id="Phobius"/>
    </source>
</evidence>
<feature type="transmembrane region" description="Helical" evidence="7">
    <location>
        <begin position="41"/>
        <end position="65"/>
    </location>
</feature>
<organism evidence="8 9">
    <name type="scientific">Massilia aerilata</name>
    <dbReference type="NCBI Taxonomy" id="453817"/>
    <lineage>
        <taxon>Bacteria</taxon>
        <taxon>Pseudomonadati</taxon>
        <taxon>Pseudomonadota</taxon>
        <taxon>Betaproteobacteria</taxon>
        <taxon>Burkholderiales</taxon>
        <taxon>Oxalobacteraceae</taxon>
        <taxon>Telluria group</taxon>
        <taxon>Massilia</taxon>
    </lineage>
</organism>
<comment type="caution">
    <text evidence="8">The sequence shown here is derived from an EMBL/GenBank/DDBJ whole genome shotgun (WGS) entry which is preliminary data.</text>
</comment>
<keyword evidence="3" id="KW-1003">Cell membrane</keyword>
<dbReference type="PANTHER" id="PTHR30250:SF10">
    <property type="entry name" value="LIPOPOLYSACCHARIDE BIOSYNTHESIS PROTEIN WZXC"/>
    <property type="match status" value="1"/>
</dbReference>
<evidence type="ECO:0000256" key="3">
    <source>
        <dbReference type="ARBA" id="ARBA00022475"/>
    </source>
</evidence>
<accession>A0ABW0S2L2</accession>
<feature type="transmembrane region" description="Helical" evidence="7">
    <location>
        <begin position="12"/>
        <end position="35"/>
    </location>
</feature>
<sequence>MAISAWQALRWNYLGNLSRGLAQFLVGVLLARLLGPEPFGIVALAWMIVGLGRLVADLGFGATLVQRATLSERDLRFVFTLQMAFAVLLTVLGWIASGAIAAYFGKPEAAQVLRAMFCLFIIDCPGQTAAAMLRRSLDFKKVQQVGIASYLSGYLLVGIPGACLGFGVWSLVAAQLTQSVLCTFLLLRGAPVPLRPCLRCETPGIARFGLQVTAANLSSWAISNLDTAFVGRAFGIAEVGLYSRALSLLNMPMSIIATGFQGVLFAACSRHQDDLPRVRRIYLETSAAVSLVCVPLFATAAAIPRTLILGVYGGAWEAAIPLVTPLALAVLVNALLAIQGPILMAGNRVGAELRNQACTALLFVPALWFASHYTLVFTAWTVLATYILRWMLLTMSTLRLTGATLQDYLRSLCFPALFGLAVAVVAALTDYALAPLPALPRLLGVAGMAALASLALAQHFGAGFLTNSMSSLVNVEQLALPIKKFLNI</sequence>
<protein>
    <submittedName>
        <fullName evidence="8">Lipopolysaccharide biosynthesis protein</fullName>
    </submittedName>
</protein>
<keyword evidence="4 7" id="KW-0812">Transmembrane</keyword>
<comment type="subcellular location">
    <subcellularLocation>
        <location evidence="1">Cell membrane</location>
        <topology evidence="1">Multi-pass membrane protein</topology>
    </subcellularLocation>
</comment>
<dbReference type="CDD" id="cd13127">
    <property type="entry name" value="MATE_tuaB_like"/>
    <property type="match status" value="1"/>
</dbReference>
<feature type="transmembrane region" description="Helical" evidence="7">
    <location>
        <begin position="315"/>
        <end position="338"/>
    </location>
</feature>
<feature type="transmembrane region" description="Helical" evidence="7">
    <location>
        <begin position="441"/>
        <end position="461"/>
    </location>
</feature>
<keyword evidence="5 7" id="KW-1133">Transmembrane helix</keyword>
<evidence type="ECO:0000256" key="5">
    <source>
        <dbReference type="ARBA" id="ARBA00022989"/>
    </source>
</evidence>
<dbReference type="InterPro" id="IPR050833">
    <property type="entry name" value="Poly_Biosynth_Transport"/>
</dbReference>
<reference evidence="9" key="1">
    <citation type="journal article" date="2019" name="Int. J. Syst. Evol. Microbiol.">
        <title>The Global Catalogue of Microorganisms (GCM) 10K type strain sequencing project: providing services to taxonomists for standard genome sequencing and annotation.</title>
        <authorList>
            <consortium name="The Broad Institute Genomics Platform"/>
            <consortium name="The Broad Institute Genome Sequencing Center for Infectious Disease"/>
            <person name="Wu L."/>
            <person name="Ma J."/>
        </authorList>
    </citation>
    <scope>NUCLEOTIDE SEQUENCE [LARGE SCALE GENOMIC DNA]</scope>
    <source>
        <strain evidence="9">CGMCC 4.5798</strain>
    </source>
</reference>
<dbReference type="RefSeq" id="WP_379773670.1">
    <property type="nucleotide sequence ID" value="NZ_JBHSMZ010000015.1"/>
</dbReference>
<dbReference type="Proteomes" id="UP001596086">
    <property type="component" value="Unassembled WGS sequence"/>
</dbReference>
<keyword evidence="6 7" id="KW-0472">Membrane</keyword>
<evidence type="ECO:0000256" key="6">
    <source>
        <dbReference type="ARBA" id="ARBA00023136"/>
    </source>
</evidence>
<dbReference type="Pfam" id="PF13440">
    <property type="entry name" value="Polysacc_synt_3"/>
    <property type="match status" value="1"/>
</dbReference>
<evidence type="ECO:0000256" key="4">
    <source>
        <dbReference type="ARBA" id="ARBA00022692"/>
    </source>
</evidence>
<dbReference type="PANTHER" id="PTHR30250">
    <property type="entry name" value="PST FAMILY PREDICTED COLANIC ACID TRANSPORTER"/>
    <property type="match status" value="1"/>
</dbReference>
<evidence type="ECO:0000313" key="9">
    <source>
        <dbReference type="Proteomes" id="UP001596086"/>
    </source>
</evidence>
<dbReference type="EMBL" id="JBHSMZ010000015">
    <property type="protein sequence ID" value="MFC5550697.1"/>
    <property type="molecule type" value="Genomic_DNA"/>
</dbReference>
<evidence type="ECO:0000256" key="1">
    <source>
        <dbReference type="ARBA" id="ARBA00004651"/>
    </source>
</evidence>
<keyword evidence="9" id="KW-1185">Reference proteome</keyword>
<feature type="transmembrane region" description="Helical" evidence="7">
    <location>
        <begin position="359"/>
        <end position="388"/>
    </location>
</feature>
<name>A0ABW0S2L2_9BURK</name>
<gene>
    <name evidence="8" type="ORF">ACFPO9_19440</name>
</gene>
<evidence type="ECO:0000313" key="8">
    <source>
        <dbReference type="EMBL" id="MFC5550697.1"/>
    </source>
</evidence>
<evidence type="ECO:0000256" key="2">
    <source>
        <dbReference type="ARBA" id="ARBA00007430"/>
    </source>
</evidence>
<feature type="transmembrane region" description="Helical" evidence="7">
    <location>
        <begin position="281"/>
        <end position="303"/>
    </location>
</feature>
<feature type="transmembrane region" description="Helical" evidence="7">
    <location>
        <begin position="77"/>
        <end position="105"/>
    </location>
</feature>
<comment type="similarity">
    <text evidence="2">Belongs to the polysaccharide synthase family.</text>
</comment>
<feature type="transmembrane region" description="Helical" evidence="7">
    <location>
        <begin position="145"/>
        <end position="169"/>
    </location>
</feature>